<dbReference type="InterPro" id="IPR002347">
    <property type="entry name" value="SDR_fam"/>
</dbReference>
<dbReference type="PRINTS" id="PR00081">
    <property type="entry name" value="GDHRDH"/>
</dbReference>
<protein>
    <submittedName>
        <fullName evidence="3">SDR family NAD(P)-dependent oxidoreductase</fullName>
    </submittedName>
</protein>
<dbReference type="RefSeq" id="WP_301160158.1">
    <property type="nucleotide sequence ID" value="NZ_JAUHQB010000004.1"/>
</dbReference>
<gene>
    <name evidence="3" type="ORF">QQ002_06755</name>
</gene>
<dbReference type="PANTHER" id="PTHR24320:SF274">
    <property type="entry name" value="CHAIN DEHYDROGENASE, PUTATIVE (AFU_ORTHOLOGUE AFUA_4G00440)-RELATED"/>
    <property type="match status" value="1"/>
</dbReference>
<sequence length="254" mass="27042">MPRVLVTGSAQGLGAEIARQLVARGYEVIVHGRDAARSNVAMAAVPGAAGFVTGRLDSLASTRLMADDARRKGPFDVIVHNAGTGPDQPGPVRTEDGFERILQVNVIAPYLLACMLSLPRRMVIVGSDAAGHGSPDVRLAGPEPWTGDAAYADSKLLVTMTFFELADRHTDRPINVVHPGWVRTRMGGPGAVLPPSDGADTPVWLVTSDEAVPRRGGQYVHRRRALPIHPATRDQALRAALVDRLAAITGEHLP</sequence>
<reference evidence="3 4" key="1">
    <citation type="submission" date="2023-06" db="EMBL/GenBank/DDBJ databases">
        <title>SYSU T0a273.</title>
        <authorList>
            <person name="Gao L."/>
            <person name="Fang B.-Z."/>
            <person name="Li W.-J."/>
        </authorList>
    </citation>
    <scope>NUCLEOTIDE SEQUENCE [LARGE SCALE GENOMIC DNA]</scope>
    <source>
        <strain evidence="3 4">SYSU T0a273</strain>
    </source>
</reference>
<evidence type="ECO:0000256" key="2">
    <source>
        <dbReference type="ARBA" id="ARBA00023002"/>
    </source>
</evidence>
<proteinExistence type="inferred from homology"/>
<evidence type="ECO:0000313" key="4">
    <source>
        <dbReference type="Proteomes" id="UP001172756"/>
    </source>
</evidence>
<dbReference type="PANTHER" id="PTHR24320">
    <property type="entry name" value="RETINOL DEHYDROGENASE"/>
    <property type="match status" value="1"/>
</dbReference>
<evidence type="ECO:0000313" key="3">
    <source>
        <dbReference type="EMBL" id="MDN4483236.1"/>
    </source>
</evidence>
<comment type="similarity">
    <text evidence="1">Belongs to the short-chain dehydrogenases/reductases (SDR) family.</text>
</comment>
<dbReference type="GO" id="GO:0016491">
    <property type="term" value="F:oxidoreductase activity"/>
    <property type="evidence" value="ECO:0007669"/>
    <property type="project" value="UniProtKB-KW"/>
</dbReference>
<dbReference type="SUPFAM" id="SSF51735">
    <property type="entry name" value="NAD(P)-binding Rossmann-fold domains"/>
    <property type="match status" value="1"/>
</dbReference>
<organism evidence="3 4">
    <name type="scientific">Demequina lignilytica</name>
    <dbReference type="NCBI Taxonomy" id="3051663"/>
    <lineage>
        <taxon>Bacteria</taxon>
        <taxon>Bacillati</taxon>
        <taxon>Actinomycetota</taxon>
        <taxon>Actinomycetes</taxon>
        <taxon>Micrococcales</taxon>
        <taxon>Demequinaceae</taxon>
        <taxon>Demequina</taxon>
    </lineage>
</organism>
<dbReference type="Pfam" id="PF00106">
    <property type="entry name" value="adh_short"/>
    <property type="match status" value="1"/>
</dbReference>
<accession>A0AB35MHG5</accession>
<comment type="caution">
    <text evidence="3">The sequence shown here is derived from an EMBL/GenBank/DDBJ whole genome shotgun (WGS) entry which is preliminary data.</text>
</comment>
<keyword evidence="2" id="KW-0560">Oxidoreductase</keyword>
<dbReference type="AlphaFoldDB" id="A0AB35MHG5"/>
<name>A0AB35MHG5_9MICO</name>
<dbReference type="Proteomes" id="UP001172756">
    <property type="component" value="Unassembled WGS sequence"/>
</dbReference>
<evidence type="ECO:0000256" key="1">
    <source>
        <dbReference type="ARBA" id="ARBA00006484"/>
    </source>
</evidence>
<dbReference type="EMBL" id="JAUHQB010000004">
    <property type="protein sequence ID" value="MDN4483236.1"/>
    <property type="molecule type" value="Genomic_DNA"/>
</dbReference>
<dbReference type="Gene3D" id="3.40.50.720">
    <property type="entry name" value="NAD(P)-binding Rossmann-like Domain"/>
    <property type="match status" value="1"/>
</dbReference>
<dbReference type="InterPro" id="IPR036291">
    <property type="entry name" value="NAD(P)-bd_dom_sf"/>
</dbReference>